<keyword evidence="3" id="KW-1185">Reference proteome</keyword>
<feature type="region of interest" description="Disordered" evidence="1">
    <location>
        <begin position="1"/>
        <end position="52"/>
    </location>
</feature>
<dbReference type="EMBL" id="CP141261">
    <property type="protein sequence ID" value="WRL67344.1"/>
    <property type="molecule type" value="Genomic_DNA"/>
</dbReference>
<name>A0ABZ1B965_9ACTN</name>
<reference evidence="2 3" key="1">
    <citation type="submission" date="2023-12" db="EMBL/GenBank/DDBJ databases">
        <title>Blastococcus brunescens sp. nov., an actonobacterium isolated from sandstone collected in sahara desert.</title>
        <authorList>
            <person name="Gtari M."/>
            <person name="Ghodhbane F."/>
        </authorList>
    </citation>
    <scope>NUCLEOTIDE SEQUENCE [LARGE SCALE GENOMIC DNA]</scope>
    <source>
        <strain evidence="2 3">BMG 8361</strain>
    </source>
</reference>
<evidence type="ECO:0000256" key="1">
    <source>
        <dbReference type="SAM" id="MobiDB-lite"/>
    </source>
</evidence>
<gene>
    <name evidence="2" type="ORF">U6N30_04790</name>
</gene>
<feature type="compositionally biased region" description="Gly residues" evidence="1">
    <location>
        <begin position="9"/>
        <end position="18"/>
    </location>
</feature>
<evidence type="ECO:0000313" key="2">
    <source>
        <dbReference type="EMBL" id="WRL67344.1"/>
    </source>
</evidence>
<dbReference type="RefSeq" id="WP_324278651.1">
    <property type="nucleotide sequence ID" value="NZ_CP141261.1"/>
</dbReference>
<sequence>MLLHLLRPGSGGHTGGTCSGSRWNDNPVPPSAGRRVAHSSVSSRSGQPSSRW</sequence>
<proteinExistence type="predicted"/>
<evidence type="ECO:0000313" key="3">
    <source>
        <dbReference type="Proteomes" id="UP001324287"/>
    </source>
</evidence>
<protein>
    <submittedName>
        <fullName evidence="2">Uncharacterized protein</fullName>
    </submittedName>
</protein>
<accession>A0ABZ1B965</accession>
<feature type="compositionally biased region" description="Low complexity" evidence="1">
    <location>
        <begin position="31"/>
        <end position="52"/>
    </location>
</feature>
<organism evidence="2 3">
    <name type="scientific">Blastococcus brunescens</name>
    <dbReference type="NCBI Taxonomy" id="1564165"/>
    <lineage>
        <taxon>Bacteria</taxon>
        <taxon>Bacillati</taxon>
        <taxon>Actinomycetota</taxon>
        <taxon>Actinomycetes</taxon>
        <taxon>Geodermatophilales</taxon>
        <taxon>Geodermatophilaceae</taxon>
        <taxon>Blastococcus</taxon>
    </lineage>
</organism>
<dbReference type="Proteomes" id="UP001324287">
    <property type="component" value="Chromosome"/>
</dbReference>